<dbReference type="InterPro" id="IPR006680">
    <property type="entry name" value="Amidohydro-rel"/>
</dbReference>
<dbReference type="PANTHER" id="PTHR21240:SF28">
    <property type="entry name" value="ISO-OROTATE DECARBOXYLASE (EUROFUNG)"/>
    <property type="match status" value="1"/>
</dbReference>
<sequence>MRQRMIIDAHTHVWPDRIAAKALAGRVPGMEALGDGTISGLRRSMDETGVDHCVAFGIADHARHVERANEFISSRATDRLTPFGTVHLDLSVEENMDSLARHGIKGVKLHPLFQRFALDDRRLWALFDAFGSDIAVIAHVGFGGEGSANDNSTPQMLADVVRNFPRLRLMACHFGGFRRLDEAERYVVGLPVVLETSWPPSLAEIPTERLRRIVRRHGPERMVFGSDWPMVDPAAEIEAIRRLELHEDDEAAILGGNLAEIIGVGG</sequence>
<dbReference type="EMBL" id="JACCCC010000001">
    <property type="protein sequence ID" value="NYE47720.1"/>
    <property type="molecule type" value="Genomic_DNA"/>
</dbReference>
<dbReference type="Gene3D" id="3.20.20.140">
    <property type="entry name" value="Metal-dependent hydrolases"/>
    <property type="match status" value="1"/>
</dbReference>
<evidence type="ECO:0000313" key="3">
    <source>
        <dbReference type="EMBL" id="NYE47720.1"/>
    </source>
</evidence>
<name>A0A852U144_9ACTN</name>
<evidence type="ECO:0000259" key="2">
    <source>
        <dbReference type="Pfam" id="PF04909"/>
    </source>
</evidence>
<dbReference type="GO" id="GO:0016787">
    <property type="term" value="F:hydrolase activity"/>
    <property type="evidence" value="ECO:0007669"/>
    <property type="project" value="InterPro"/>
</dbReference>
<dbReference type="PANTHER" id="PTHR21240">
    <property type="entry name" value="2-AMINO-3-CARBOXYLMUCONATE-6-SEMIALDEHYDE DECARBOXYLASE"/>
    <property type="match status" value="1"/>
</dbReference>
<dbReference type="GO" id="GO:0019748">
    <property type="term" value="P:secondary metabolic process"/>
    <property type="evidence" value="ECO:0007669"/>
    <property type="project" value="TreeGrafter"/>
</dbReference>
<organism evidence="3 4">
    <name type="scientific">Spinactinospora alkalitolerans</name>
    <dbReference type="NCBI Taxonomy" id="687207"/>
    <lineage>
        <taxon>Bacteria</taxon>
        <taxon>Bacillati</taxon>
        <taxon>Actinomycetota</taxon>
        <taxon>Actinomycetes</taxon>
        <taxon>Streptosporangiales</taxon>
        <taxon>Nocardiopsidaceae</taxon>
        <taxon>Spinactinospora</taxon>
    </lineage>
</organism>
<gene>
    <name evidence="3" type="ORF">HDA32_002840</name>
</gene>
<keyword evidence="4" id="KW-1185">Reference proteome</keyword>
<dbReference type="InterPro" id="IPR032466">
    <property type="entry name" value="Metal_Hydrolase"/>
</dbReference>
<dbReference type="Pfam" id="PF04909">
    <property type="entry name" value="Amidohydro_2"/>
    <property type="match status" value="1"/>
</dbReference>
<accession>A0A852U144</accession>
<keyword evidence="1" id="KW-0456">Lyase</keyword>
<dbReference type="Proteomes" id="UP000589036">
    <property type="component" value="Unassembled WGS sequence"/>
</dbReference>
<feature type="domain" description="Amidohydrolase-related" evidence="2">
    <location>
        <begin position="7"/>
        <end position="257"/>
    </location>
</feature>
<dbReference type="SUPFAM" id="SSF51556">
    <property type="entry name" value="Metallo-dependent hydrolases"/>
    <property type="match status" value="1"/>
</dbReference>
<proteinExistence type="predicted"/>
<reference evidence="3 4" key="1">
    <citation type="submission" date="2020-07" db="EMBL/GenBank/DDBJ databases">
        <title>Sequencing the genomes of 1000 actinobacteria strains.</title>
        <authorList>
            <person name="Klenk H.-P."/>
        </authorList>
    </citation>
    <scope>NUCLEOTIDE SEQUENCE [LARGE SCALE GENOMIC DNA]</scope>
    <source>
        <strain evidence="3 4">CXB654</strain>
    </source>
</reference>
<dbReference type="AlphaFoldDB" id="A0A852U144"/>
<dbReference type="InterPro" id="IPR032465">
    <property type="entry name" value="ACMSD"/>
</dbReference>
<evidence type="ECO:0000256" key="1">
    <source>
        <dbReference type="ARBA" id="ARBA00023239"/>
    </source>
</evidence>
<comment type="caution">
    <text evidence="3">The sequence shown here is derived from an EMBL/GenBank/DDBJ whole genome shotgun (WGS) entry which is preliminary data.</text>
</comment>
<dbReference type="GO" id="GO:0016831">
    <property type="term" value="F:carboxy-lyase activity"/>
    <property type="evidence" value="ECO:0007669"/>
    <property type="project" value="InterPro"/>
</dbReference>
<evidence type="ECO:0000313" key="4">
    <source>
        <dbReference type="Proteomes" id="UP000589036"/>
    </source>
</evidence>
<protein>
    <recommendedName>
        <fullName evidence="2">Amidohydrolase-related domain-containing protein</fullName>
    </recommendedName>
</protein>
<dbReference type="GO" id="GO:0005737">
    <property type="term" value="C:cytoplasm"/>
    <property type="evidence" value="ECO:0007669"/>
    <property type="project" value="TreeGrafter"/>
</dbReference>